<proteinExistence type="predicted"/>
<feature type="region of interest" description="Disordered" evidence="1">
    <location>
        <begin position="246"/>
        <end position="319"/>
    </location>
</feature>
<keyword evidence="2" id="KW-1133">Transmembrane helix</keyword>
<feature type="transmembrane region" description="Helical" evidence="2">
    <location>
        <begin position="210"/>
        <end position="232"/>
    </location>
</feature>
<evidence type="ECO:0000313" key="4">
    <source>
        <dbReference type="Proteomes" id="UP000199155"/>
    </source>
</evidence>
<dbReference type="OrthoDB" id="4216770at2"/>
<protein>
    <submittedName>
        <fullName evidence="3">Uncharacterized protein</fullName>
    </submittedName>
</protein>
<dbReference type="RefSeq" id="WP_093614754.1">
    <property type="nucleotide sequence ID" value="NZ_FNFF01000013.1"/>
</dbReference>
<evidence type="ECO:0000313" key="3">
    <source>
        <dbReference type="EMBL" id="SDK88263.1"/>
    </source>
</evidence>
<dbReference type="EMBL" id="FNFF01000013">
    <property type="protein sequence ID" value="SDK88263.1"/>
    <property type="molecule type" value="Genomic_DNA"/>
</dbReference>
<name>A0A1G9FJB1_9ACTN</name>
<evidence type="ECO:0000256" key="1">
    <source>
        <dbReference type="SAM" id="MobiDB-lite"/>
    </source>
</evidence>
<feature type="compositionally biased region" description="Pro residues" evidence="1">
    <location>
        <begin position="282"/>
        <end position="303"/>
    </location>
</feature>
<reference evidence="3 4" key="1">
    <citation type="submission" date="2016-10" db="EMBL/GenBank/DDBJ databases">
        <authorList>
            <person name="de Groot N.N."/>
        </authorList>
    </citation>
    <scope>NUCLEOTIDE SEQUENCE [LARGE SCALE GENOMIC DNA]</scope>
    <source>
        <strain evidence="3 4">CGMCC 4.5727</strain>
    </source>
</reference>
<feature type="transmembrane region" description="Helical" evidence="2">
    <location>
        <begin position="117"/>
        <end position="136"/>
    </location>
</feature>
<feature type="compositionally biased region" description="Low complexity" evidence="1">
    <location>
        <begin position="267"/>
        <end position="281"/>
    </location>
</feature>
<gene>
    <name evidence="3" type="ORF">SAMN05421806_113151</name>
</gene>
<evidence type="ECO:0000256" key="2">
    <source>
        <dbReference type="SAM" id="Phobius"/>
    </source>
</evidence>
<feature type="transmembrane region" description="Helical" evidence="2">
    <location>
        <begin position="47"/>
        <end position="64"/>
    </location>
</feature>
<dbReference type="AlphaFoldDB" id="A0A1G9FJB1"/>
<sequence>MVRRRYGYRRSAAETSRWWPRGAAYALFHPSWIPESLDPVADRLKRYRIIAGMIATVGVYMFVVRGFDFEQVMENVLIAGVVLLVITPITVGGMLLVWRRSGPLGVLKSPLLGSLRVLLSFVAALVVILGVLSLAAAHSNRNGGGGLVFSFFMAFGGIWSLIFLAQAAIQVNSNFFGTAAIHRCLPPLLATVTSWLMALPDLLTGDLHGLGLAAGVLFILGAPLTVTGIAWFEMSRLRRHHGIRLGAHPHVRATPTVPPPRPPHGPPAGHGHPYGQPQGNPYGPPQGNPYGPPQGQPYGPPQTHPYGAGGPNPRNPYGS</sequence>
<dbReference type="Proteomes" id="UP000199155">
    <property type="component" value="Unassembled WGS sequence"/>
</dbReference>
<accession>A0A1G9FJB1</accession>
<keyword evidence="2" id="KW-0472">Membrane</keyword>
<dbReference type="STRING" id="417292.SAMN05421806_113151"/>
<feature type="compositionally biased region" description="Pro residues" evidence="1">
    <location>
        <begin position="256"/>
        <end position="266"/>
    </location>
</feature>
<keyword evidence="4" id="KW-1185">Reference proteome</keyword>
<feature type="transmembrane region" description="Helical" evidence="2">
    <location>
        <begin position="76"/>
        <end position="97"/>
    </location>
</feature>
<feature type="transmembrane region" description="Helical" evidence="2">
    <location>
        <begin position="148"/>
        <end position="168"/>
    </location>
</feature>
<organism evidence="3 4">
    <name type="scientific">Streptomyces indicus</name>
    <dbReference type="NCBI Taxonomy" id="417292"/>
    <lineage>
        <taxon>Bacteria</taxon>
        <taxon>Bacillati</taxon>
        <taxon>Actinomycetota</taxon>
        <taxon>Actinomycetes</taxon>
        <taxon>Kitasatosporales</taxon>
        <taxon>Streptomycetaceae</taxon>
        <taxon>Streptomyces</taxon>
    </lineage>
</organism>
<keyword evidence="2" id="KW-0812">Transmembrane</keyword>